<evidence type="ECO:0000313" key="1">
    <source>
        <dbReference type="EMBL" id="TWT23627.1"/>
    </source>
</evidence>
<accession>A0A5C5UCR1</accession>
<dbReference type="EMBL" id="VOHK01000001">
    <property type="protein sequence ID" value="TWT23627.1"/>
    <property type="molecule type" value="Genomic_DNA"/>
</dbReference>
<dbReference type="AlphaFoldDB" id="A0A5C5UCR1"/>
<evidence type="ECO:0000313" key="2">
    <source>
        <dbReference type="Proteomes" id="UP000319980"/>
    </source>
</evidence>
<sequence length="108" mass="12702">MCPIEFQWRPELGGHALYFESRKIATLTALEDGRCRVNTRPDRRGQRYAFFATYATGRRYVETWACKWEEQIKAEGSEPMMLYGGCTMRTPALGTVETTHRRRARHRR</sequence>
<protein>
    <submittedName>
        <fullName evidence="1">Uncharacterized protein</fullName>
    </submittedName>
</protein>
<dbReference type="Proteomes" id="UP000319980">
    <property type="component" value="Unassembled WGS sequence"/>
</dbReference>
<keyword evidence="2" id="KW-1185">Reference proteome</keyword>
<organism evidence="1 2">
    <name type="scientific">Luteimonas marina</name>
    <dbReference type="NCBI Taxonomy" id="488485"/>
    <lineage>
        <taxon>Bacteria</taxon>
        <taxon>Pseudomonadati</taxon>
        <taxon>Pseudomonadota</taxon>
        <taxon>Gammaproteobacteria</taxon>
        <taxon>Lysobacterales</taxon>
        <taxon>Lysobacteraceae</taxon>
        <taxon>Luteimonas</taxon>
    </lineage>
</organism>
<dbReference type="OrthoDB" id="6059093at2"/>
<reference evidence="1 2" key="1">
    <citation type="journal article" date="2008" name="Int. J. Syst. Evol. Microbiol.">
        <title>Luteimonas marina sp. nov., isolated from seawater.</title>
        <authorList>
            <person name="Baik K.S."/>
            <person name="Park S.C."/>
            <person name="Kim M.S."/>
            <person name="Kim E.M."/>
            <person name="Park C."/>
            <person name="Chun J."/>
            <person name="Seong C.N."/>
        </authorList>
    </citation>
    <scope>NUCLEOTIDE SEQUENCE [LARGE SCALE GENOMIC DNA]</scope>
    <source>
        <strain evidence="1 2">FR1330</strain>
    </source>
</reference>
<name>A0A5C5UCR1_9GAMM</name>
<proteinExistence type="predicted"/>
<gene>
    <name evidence="1" type="ORF">FQY83_03080</name>
</gene>
<dbReference type="RefSeq" id="WP_158636419.1">
    <property type="nucleotide sequence ID" value="NZ_VOHK01000001.1"/>
</dbReference>
<comment type="caution">
    <text evidence="1">The sequence shown here is derived from an EMBL/GenBank/DDBJ whole genome shotgun (WGS) entry which is preliminary data.</text>
</comment>